<evidence type="ECO:0000313" key="2">
    <source>
        <dbReference type="Proteomes" id="UP000095767"/>
    </source>
</evidence>
<gene>
    <name evidence="1" type="ORF">BAE44_0026086</name>
</gene>
<organism evidence="1 2">
    <name type="scientific">Dichanthelium oligosanthes</name>
    <dbReference type="NCBI Taxonomy" id="888268"/>
    <lineage>
        <taxon>Eukaryota</taxon>
        <taxon>Viridiplantae</taxon>
        <taxon>Streptophyta</taxon>
        <taxon>Embryophyta</taxon>
        <taxon>Tracheophyta</taxon>
        <taxon>Spermatophyta</taxon>
        <taxon>Magnoliopsida</taxon>
        <taxon>Liliopsida</taxon>
        <taxon>Poales</taxon>
        <taxon>Poaceae</taxon>
        <taxon>PACMAD clade</taxon>
        <taxon>Panicoideae</taxon>
        <taxon>Panicodae</taxon>
        <taxon>Paniceae</taxon>
        <taxon>Dichantheliinae</taxon>
        <taxon>Dichanthelium</taxon>
    </lineage>
</organism>
<evidence type="ECO:0000313" key="1">
    <source>
        <dbReference type="EMBL" id="OEL12891.1"/>
    </source>
</evidence>
<dbReference type="EMBL" id="LWDX02075463">
    <property type="protein sequence ID" value="OEL12891.1"/>
    <property type="molecule type" value="Genomic_DNA"/>
</dbReference>
<dbReference type="OrthoDB" id="619048at2759"/>
<accession>A0A1E5UJ50</accession>
<sequence>MPRTEEEAPRYRRGFMNVTTGCCRYVDLPELRGHNVFGPTTEGLLVLLDRATCVVRLLNPVTRQAADLPPATALPSQSDMKELPGFRMVDILDV</sequence>
<dbReference type="AlphaFoldDB" id="A0A1E5UJ50"/>
<comment type="caution">
    <text evidence="1">The sequence shown here is derived from an EMBL/GenBank/DDBJ whole genome shotgun (WGS) entry which is preliminary data.</text>
</comment>
<dbReference type="PANTHER" id="PTHR33165:SF63">
    <property type="entry name" value="OS03G0792300 PROTEIN"/>
    <property type="match status" value="1"/>
</dbReference>
<dbReference type="Proteomes" id="UP000095767">
    <property type="component" value="Unassembled WGS sequence"/>
</dbReference>
<protein>
    <submittedName>
        <fullName evidence="1">Uncharacterized protein</fullName>
    </submittedName>
</protein>
<proteinExistence type="predicted"/>
<name>A0A1E5UJ50_9POAL</name>
<reference evidence="1 2" key="1">
    <citation type="submission" date="2016-09" db="EMBL/GenBank/DDBJ databases">
        <title>The draft genome of Dichanthelium oligosanthes: A C3 panicoid grass species.</title>
        <authorList>
            <person name="Studer A.J."/>
            <person name="Schnable J.C."/>
            <person name="Brutnell T.P."/>
        </authorList>
    </citation>
    <scope>NUCLEOTIDE SEQUENCE [LARGE SCALE GENOMIC DNA]</scope>
    <source>
        <strain evidence="2">cv. Kellogg 1175</strain>
        <tissue evidence="1">Leaf</tissue>
    </source>
</reference>
<dbReference type="PANTHER" id="PTHR33165">
    <property type="entry name" value="F-BOX DOMAIN CONTAINING PROTEIN-LIKE-RELATED"/>
    <property type="match status" value="1"/>
</dbReference>
<keyword evidence="2" id="KW-1185">Reference proteome</keyword>